<evidence type="ECO:0000256" key="3">
    <source>
        <dbReference type="ARBA" id="ARBA00047960"/>
    </source>
</evidence>
<evidence type="ECO:0000313" key="7">
    <source>
        <dbReference type="Proteomes" id="UP000010164"/>
    </source>
</evidence>
<name>L0WG24_9GAMM</name>
<dbReference type="InterPro" id="IPR004045">
    <property type="entry name" value="Glutathione_S-Trfase_N"/>
</dbReference>
<dbReference type="GO" id="GO:0004364">
    <property type="term" value="F:glutathione transferase activity"/>
    <property type="evidence" value="ECO:0007669"/>
    <property type="project" value="UniProtKB-EC"/>
</dbReference>
<evidence type="ECO:0000313" key="6">
    <source>
        <dbReference type="EMBL" id="EKF75798.1"/>
    </source>
</evidence>
<dbReference type="InterPro" id="IPR010987">
    <property type="entry name" value="Glutathione-S-Trfase_C-like"/>
</dbReference>
<dbReference type="SFLD" id="SFLDS00019">
    <property type="entry name" value="Glutathione_Transferase_(cytos"/>
    <property type="match status" value="1"/>
</dbReference>
<dbReference type="OrthoDB" id="9810080at2"/>
<dbReference type="CDD" id="cd03046">
    <property type="entry name" value="GST_N_GTT1_like"/>
    <property type="match status" value="1"/>
</dbReference>
<dbReference type="Proteomes" id="UP000010164">
    <property type="component" value="Unassembled WGS sequence"/>
</dbReference>
<evidence type="ECO:0000259" key="5">
    <source>
        <dbReference type="PROSITE" id="PS50405"/>
    </source>
</evidence>
<dbReference type="PATRIC" id="fig|1177179.3.peg.594"/>
<dbReference type="Pfam" id="PF13409">
    <property type="entry name" value="GST_N_2"/>
    <property type="match status" value="1"/>
</dbReference>
<dbReference type="InterPro" id="IPR040079">
    <property type="entry name" value="Glutathione_S-Trfase"/>
</dbReference>
<dbReference type="GO" id="GO:0005737">
    <property type="term" value="C:cytoplasm"/>
    <property type="evidence" value="ECO:0007669"/>
    <property type="project" value="UniProtKB-ARBA"/>
</dbReference>
<protein>
    <recommendedName>
        <fullName evidence="1">glutathione transferase</fullName>
        <ecNumber evidence="1">2.5.1.18</ecNumber>
    </recommendedName>
</protein>
<dbReference type="InterPro" id="IPR036249">
    <property type="entry name" value="Thioredoxin-like_sf"/>
</dbReference>
<sequence length="223" mass="24978">MITVHHLENSRSQRILWLLEELALDYDIQHYARDRKTMLAPPSLRKIHPLGKSPVITDGDTVIAESGTITEYLIQTYGNGQWQPGAADPQWLNYRYWLHYAEGSLMPLLVMKLIFGHIPKSPMPFFARPVARAISGKVTATLLDPQITTHLAVINDHLGEHTWFAGEQPSGADIQMSFPLQAAAARADLSALPHIRRFLDQVQQRPAYQRAVDKGGELQVLGG</sequence>
<reference evidence="6 7" key="1">
    <citation type="journal article" date="2012" name="J. Bacteriol.">
        <title>Genome Sequence of the Alkane-Degrading Bacterium Alcanivorax hongdengensis Type Strain A-11-3.</title>
        <authorList>
            <person name="Lai Q."/>
            <person name="Shao Z."/>
        </authorList>
    </citation>
    <scope>NUCLEOTIDE SEQUENCE [LARGE SCALE GENOMIC DNA]</scope>
    <source>
        <strain evidence="6 7">A-11-3</strain>
    </source>
</reference>
<dbReference type="EC" id="2.5.1.18" evidence="1"/>
<keyword evidence="2 6" id="KW-0808">Transferase</keyword>
<dbReference type="STRING" id="1177179.A11A3_02977"/>
<organism evidence="6 7">
    <name type="scientific">Alcanivorax hongdengensis A-11-3</name>
    <dbReference type="NCBI Taxonomy" id="1177179"/>
    <lineage>
        <taxon>Bacteria</taxon>
        <taxon>Pseudomonadati</taxon>
        <taxon>Pseudomonadota</taxon>
        <taxon>Gammaproteobacteria</taxon>
        <taxon>Oceanospirillales</taxon>
        <taxon>Alcanivoracaceae</taxon>
        <taxon>Alcanivorax</taxon>
    </lineage>
</organism>
<dbReference type="InterPro" id="IPR036282">
    <property type="entry name" value="Glutathione-S-Trfase_C_sf"/>
</dbReference>
<comment type="caution">
    <text evidence="6">The sequence shown here is derived from an EMBL/GenBank/DDBJ whole genome shotgun (WGS) entry which is preliminary data.</text>
</comment>
<dbReference type="PROSITE" id="PS50405">
    <property type="entry name" value="GST_CTER"/>
    <property type="match status" value="1"/>
</dbReference>
<dbReference type="eggNOG" id="COG0625">
    <property type="taxonomic scope" value="Bacteria"/>
</dbReference>
<dbReference type="Gene3D" id="1.20.1050.10">
    <property type="match status" value="1"/>
</dbReference>
<dbReference type="InterPro" id="IPR004046">
    <property type="entry name" value="GST_C"/>
</dbReference>
<feature type="domain" description="GST C-terminal" evidence="5">
    <location>
        <begin position="87"/>
        <end position="223"/>
    </location>
</feature>
<feature type="domain" description="GST N-terminal" evidence="4">
    <location>
        <begin position="1"/>
        <end position="81"/>
    </location>
</feature>
<dbReference type="SUPFAM" id="SSF47616">
    <property type="entry name" value="GST C-terminal domain-like"/>
    <property type="match status" value="1"/>
</dbReference>
<dbReference type="AlphaFoldDB" id="L0WG24"/>
<comment type="catalytic activity">
    <reaction evidence="3">
        <text>RX + glutathione = an S-substituted glutathione + a halide anion + H(+)</text>
        <dbReference type="Rhea" id="RHEA:16437"/>
        <dbReference type="ChEBI" id="CHEBI:15378"/>
        <dbReference type="ChEBI" id="CHEBI:16042"/>
        <dbReference type="ChEBI" id="CHEBI:17792"/>
        <dbReference type="ChEBI" id="CHEBI:57925"/>
        <dbReference type="ChEBI" id="CHEBI:90779"/>
        <dbReference type="EC" id="2.5.1.18"/>
    </reaction>
</comment>
<proteinExistence type="predicted"/>
<evidence type="ECO:0000256" key="2">
    <source>
        <dbReference type="ARBA" id="ARBA00022679"/>
    </source>
</evidence>
<dbReference type="SFLD" id="SFLDG00358">
    <property type="entry name" value="Main_(cytGST)"/>
    <property type="match status" value="1"/>
</dbReference>
<dbReference type="Pfam" id="PF00043">
    <property type="entry name" value="GST_C"/>
    <property type="match status" value="1"/>
</dbReference>
<evidence type="ECO:0000259" key="4">
    <source>
        <dbReference type="PROSITE" id="PS50404"/>
    </source>
</evidence>
<dbReference type="PROSITE" id="PS50404">
    <property type="entry name" value="GST_NTER"/>
    <property type="match status" value="1"/>
</dbReference>
<dbReference type="GO" id="GO:0004601">
    <property type="term" value="F:peroxidase activity"/>
    <property type="evidence" value="ECO:0007669"/>
    <property type="project" value="UniProtKB-ARBA"/>
</dbReference>
<keyword evidence="7" id="KW-1185">Reference proteome</keyword>
<dbReference type="PANTHER" id="PTHR44051:SF9">
    <property type="entry name" value="GLUTATHIONE S-TRANSFERASE 1"/>
    <property type="match status" value="1"/>
</dbReference>
<dbReference type="Gene3D" id="3.40.30.10">
    <property type="entry name" value="Glutaredoxin"/>
    <property type="match status" value="1"/>
</dbReference>
<gene>
    <name evidence="6" type="ORF">A11A3_02977</name>
</gene>
<dbReference type="PANTHER" id="PTHR44051">
    <property type="entry name" value="GLUTATHIONE S-TRANSFERASE-RELATED"/>
    <property type="match status" value="1"/>
</dbReference>
<dbReference type="SUPFAM" id="SSF52833">
    <property type="entry name" value="Thioredoxin-like"/>
    <property type="match status" value="1"/>
</dbReference>
<dbReference type="EMBL" id="AMRJ01000002">
    <property type="protein sequence ID" value="EKF75798.1"/>
    <property type="molecule type" value="Genomic_DNA"/>
</dbReference>
<evidence type="ECO:0000256" key="1">
    <source>
        <dbReference type="ARBA" id="ARBA00012452"/>
    </source>
</evidence>
<accession>L0WG24</accession>
<dbReference type="CDD" id="cd03189">
    <property type="entry name" value="GST_C_GTT1_like"/>
    <property type="match status" value="1"/>
</dbReference>
<dbReference type="SFLD" id="SFLDG01150">
    <property type="entry name" value="Main.1:_Beta-like"/>
    <property type="match status" value="1"/>
</dbReference>
<dbReference type="FunFam" id="3.40.30.10:FF:000156">
    <property type="entry name" value="Glutathione S-transferase 1"/>
    <property type="match status" value="1"/>
</dbReference>
<dbReference type="RefSeq" id="WP_008927782.1">
    <property type="nucleotide sequence ID" value="NZ_AMRJ01000002.1"/>
</dbReference>